<evidence type="ECO:0000256" key="2">
    <source>
        <dbReference type="ARBA" id="ARBA00035108"/>
    </source>
</evidence>
<dbReference type="EMBL" id="BAAANN010000005">
    <property type="protein sequence ID" value="GAA1949269.1"/>
    <property type="molecule type" value="Genomic_DNA"/>
</dbReference>
<dbReference type="PANTHER" id="PTHR36852:SF1">
    <property type="entry name" value="PROTEIN GVPL 2"/>
    <property type="match status" value="1"/>
</dbReference>
<name>A0ABP5BQS9_9PSEU</name>
<gene>
    <name evidence="4" type="ORF">GCM10009754_17320</name>
</gene>
<accession>A0ABP5BQS9</accession>
<comment type="similarity">
    <text evidence="3">Belongs to the gas vesicle GvpF/GvpL family.</text>
</comment>
<comment type="caution">
    <text evidence="4">The sequence shown here is derived from an EMBL/GenBank/DDBJ whole genome shotgun (WGS) entry which is preliminary data.</text>
</comment>
<evidence type="ECO:0000313" key="5">
    <source>
        <dbReference type="Proteomes" id="UP001501116"/>
    </source>
</evidence>
<comment type="subcellular location">
    <subcellularLocation>
        <location evidence="2">Gas vesicle</location>
    </subcellularLocation>
</comment>
<dbReference type="PANTHER" id="PTHR36852">
    <property type="entry name" value="PROTEIN GVPL 2"/>
    <property type="match status" value="1"/>
</dbReference>
<dbReference type="Proteomes" id="UP001501116">
    <property type="component" value="Unassembled WGS sequence"/>
</dbReference>
<evidence type="ECO:0000313" key="4">
    <source>
        <dbReference type="EMBL" id="GAA1949269.1"/>
    </source>
</evidence>
<organism evidence="4 5">
    <name type="scientific">Amycolatopsis minnesotensis</name>
    <dbReference type="NCBI Taxonomy" id="337894"/>
    <lineage>
        <taxon>Bacteria</taxon>
        <taxon>Bacillati</taxon>
        <taxon>Actinomycetota</taxon>
        <taxon>Actinomycetes</taxon>
        <taxon>Pseudonocardiales</taxon>
        <taxon>Pseudonocardiaceae</taxon>
        <taxon>Amycolatopsis</taxon>
    </lineage>
</organism>
<evidence type="ECO:0000256" key="3">
    <source>
        <dbReference type="ARBA" id="ARBA00035643"/>
    </source>
</evidence>
<reference evidence="5" key="1">
    <citation type="journal article" date="2019" name="Int. J. Syst. Evol. Microbiol.">
        <title>The Global Catalogue of Microorganisms (GCM) 10K type strain sequencing project: providing services to taxonomists for standard genome sequencing and annotation.</title>
        <authorList>
            <consortium name="The Broad Institute Genomics Platform"/>
            <consortium name="The Broad Institute Genome Sequencing Center for Infectious Disease"/>
            <person name="Wu L."/>
            <person name="Ma J."/>
        </authorList>
    </citation>
    <scope>NUCLEOTIDE SEQUENCE [LARGE SCALE GENOMIC DNA]</scope>
    <source>
        <strain evidence="5">JCM 14545</strain>
    </source>
</reference>
<protein>
    <submittedName>
        <fullName evidence="4">GvpL/GvpF family gas vesicle protein</fullName>
    </submittedName>
</protein>
<sequence length="279" mass="29988">MSIEERRAESLQTAQCADASVWYCYAVTRNLPAAALDGLRGLQGALVEPVTFADLTVVAGPVPLGQFGETALRAKLEDLAWLEEVARRHDDVVGEIARHGATLPFRLATLYLDQHRVRTVLETGHARISAALDRVDGRVEWGVKVYADLSKPVPAAVASAAGDDRPGRSYLRKRLTEQRSKDEAWQSAVQAADEVDTALSELAEERRAHRPQSAELSGEAGVNALNVAYLVPDGQGDRFLALAGELRAAARGCRIEVTGPWAPYSFGLPDLSAGPDAPG</sequence>
<dbReference type="Pfam" id="PF06386">
    <property type="entry name" value="GvpL_GvpF"/>
    <property type="match status" value="1"/>
</dbReference>
<proteinExistence type="inferred from homology"/>
<evidence type="ECO:0000256" key="1">
    <source>
        <dbReference type="ARBA" id="ARBA00022987"/>
    </source>
</evidence>
<dbReference type="RefSeq" id="WP_344415398.1">
    <property type="nucleotide sequence ID" value="NZ_BAAANN010000005.1"/>
</dbReference>
<keyword evidence="1" id="KW-0304">Gas vesicle</keyword>
<dbReference type="InterPro" id="IPR009430">
    <property type="entry name" value="GvpL/GvpF"/>
</dbReference>
<keyword evidence="5" id="KW-1185">Reference proteome</keyword>